<feature type="transmembrane region" description="Helical" evidence="1">
    <location>
        <begin position="36"/>
        <end position="57"/>
    </location>
</feature>
<feature type="transmembrane region" description="Helical" evidence="1">
    <location>
        <begin position="69"/>
        <end position="86"/>
    </location>
</feature>
<evidence type="ECO:0000313" key="3">
    <source>
        <dbReference type="Proteomes" id="UP001165302"/>
    </source>
</evidence>
<keyword evidence="1" id="KW-0472">Membrane</keyword>
<evidence type="ECO:0000256" key="1">
    <source>
        <dbReference type="SAM" id="Phobius"/>
    </source>
</evidence>
<accession>A0ABS7Z7I5</accession>
<name>A0ABS7Z7I5_9SPHI</name>
<feature type="transmembrane region" description="Helical" evidence="1">
    <location>
        <begin position="120"/>
        <end position="142"/>
    </location>
</feature>
<keyword evidence="3" id="KW-1185">Reference proteome</keyword>
<reference evidence="2" key="1">
    <citation type="submission" date="2020-10" db="EMBL/GenBank/DDBJ databases">
        <authorList>
            <person name="Lu T."/>
            <person name="Wang Q."/>
            <person name="Han X."/>
        </authorList>
    </citation>
    <scope>NUCLEOTIDE SEQUENCE</scope>
    <source>
        <strain evidence="2">WQ 366</strain>
    </source>
</reference>
<gene>
    <name evidence="2" type="ORF">IPZ78_13285</name>
</gene>
<dbReference type="Proteomes" id="UP001165302">
    <property type="component" value="Unassembled WGS sequence"/>
</dbReference>
<keyword evidence="1" id="KW-0812">Transmembrane</keyword>
<keyword evidence="1" id="KW-1133">Transmembrane helix</keyword>
<feature type="transmembrane region" description="Helical" evidence="1">
    <location>
        <begin position="9"/>
        <end position="30"/>
    </location>
</feature>
<sequence>MKNARIKILLHLIIAAFIFLWNYFLNYFYAQEDIPLNHIVAISAVYIFFYLTISFFLEVIYNQVNSIRVIYCFCYLVVGWNITWVIDNIIYKILPYFDIELFDDTIPRNDSLFHYRIWDAFISLNVLAVIYIVIQQYVLYYLKNKKLQKELAINRERVVDMKYTSHFMKNIFAESFGEMLLNDEPKNTRTIMDIVEFLGYILELEDFGKRDTWSYSLDKLQCFIRLLLKHYGEGAINFKIINDDSDVSLLPRGLLLFPLENCLKHAYISPDFPVNYNLVLDNSVIEITCTSSTHQFKSKEKSGKGFLFLNEKIKYSDYLPVIVKKSNTKSFTLNMKLIPN</sequence>
<dbReference type="RefSeq" id="WP_225554484.1">
    <property type="nucleotide sequence ID" value="NZ_JADEYP010000027.1"/>
</dbReference>
<protein>
    <recommendedName>
        <fullName evidence="4">Histidine kinase</fullName>
    </recommendedName>
</protein>
<dbReference type="EMBL" id="JADEYP010000027">
    <property type="protein sequence ID" value="MCA5006124.1"/>
    <property type="molecule type" value="Genomic_DNA"/>
</dbReference>
<evidence type="ECO:0000313" key="2">
    <source>
        <dbReference type="EMBL" id="MCA5006124.1"/>
    </source>
</evidence>
<evidence type="ECO:0008006" key="4">
    <source>
        <dbReference type="Google" id="ProtNLM"/>
    </source>
</evidence>
<comment type="caution">
    <text evidence="2">The sequence shown here is derived from an EMBL/GenBank/DDBJ whole genome shotgun (WGS) entry which is preliminary data.</text>
</comment>
<proteinExistence type="predicted"/>
<organism evidence="2 3">
    <name type="scientific">Sphingobacterium bovistauri</name>
    <dbReference type="NCBI Taxonomy" id="2781959"/>
    <lineage>
        <taxon>Bacteria</taxon>
        <taxon>Pseudomonadati</taxon>
        <taxon>Bacteroidota</taxon>
        <taxon>Sphingobacteriia</taxon>
        <taxon>Sphingobacteriales</taxon>
        <taxon>Sphingobacteriaceae</taxon>
        <taxon>Sphingobacterium</taxon>
    </lineage>
</organism>